<comment type="caution">
    <text evidence="1">The sequence shown here is derived from an EMBL/GenBank/DDBJ whole genome shotgun (WGS) entry which is preliminary data.</text>
</comment>
<accession>A0A7W1T6W8</accession>
<evidence type="ECO:0000313" key="2">
    <source>
        <dbReference type="Proteomes" id="UP000548787"/>
    </source>
</evidence>
<reference evidence="1 2" key="2">
    <citation type="submission" date="2020-08" db="EMBL/GenBank/DDBJ databases">
        <title>Listeria ohnekaius sp. nov. and Listeria portnoyii sp. nov. isolated from non-agricultural and natural environments.</title>
        <authorList>
            <person name="Weller D."/>
            <person name="Belias A.M."/>
            <person name="Liao J."/>
            <person name="Guo S."/>
            <person name="Orsi R.H."/>
            <person name="Wiedmann M."/>
        </authorList>
    </citation>
    <scope>NUCLEOTIDE SEQUENCE [LARGE SCALE GENOMIC DNA]</scope>
    <source>
        <strain evidence="1 2">FSL W9-0585</strain>
    </source>
</reference>
<reference evidence="1 2" key="1">
    <citation type="submission" date="2020-05" db="EMBL/GenBank/DDBJ databases">
        <authorList>
            <person name="Carlin C.R."/>
        </authorList>
    </citation>
    <scope>NUCLEOTIDE SEQUENCE [LARGE SCALE GENOMIC DNA]</scope>
    <source>
        <strain evidence="1 2">FSL W9-0585</strain>
    </source>
</reference>
<name>A0A7W1T6W8_9LIST</name>
<gene>
    <name evidence="1" type="ORF">HPK16_09325</name>
</gene>
<sequence>MRTRLNRRFFILVKTTIDKLKYTAKEVSNLPKEALEMHIDDAFLEVQEANFPEKHEERANRYLAAHLATLGDKNVKSEAVGSLKREYSGKNVSFQNLKGTAYGQEYLRLLEEFAGGGNGIGLWVI</sequence>
<dbReference type="Pfam" id="PF13262">
    <property type="entry name" value="DUF4054"/>
    <property type="match status" value="1"/>
</dbReference>
<evidence type="ECO:0000313" key="1">
    <source>
        <dbReference type="EMBL" id="MBA3926544.1"/>
    </source>
</evidence>
<proteinExistence type="predicted"/>
<keyword evidence="2" id="KW-1185">Reference proteome</keyword>
<protein>
    <submittedName>
        <fullName evidence="1">DUF4054 domain-containing protein</fullName>
    </submittedName>
</protein>
<dbReference type="Proteomes" id="UP000548787">
    <property type="component" value="Unassembled WGS sequence"/>
</dbReference>
<dbReference type="EMBL" id="JABJVM010000008">
    <property type="protein sequence ID" value="MBA3926544.1"/>
    <property type="molecule type" value="Genomic_DNA"/>
</dbReference>
<dbReference type="InterPro" id="IPR025127">
    <property type="entry name" value="DUF4054"/>
</dbReference>
<organism evidence="1 2">
    <name type="scientific">Listeria rustica</name>
    <dbReference type="NCBI Taxonomy" id="2713503"/>
    <lineage>
        <taxon>Bacteria</taxon>
        <taxon>Bacillati</taxon>
        <taxon>Bacillota</taxon>
        <taxon>Bacilli</taxon>
        <taxon>Bacillales</taxon>
        <taxon>Listeriaceae</taxon>
        <taxon>Listeria</taxon>
    </lineage>
</organism>
<dbReference type="AlphaFoldDB" id="A0A7W1T6W8"/>